<accession>A0A4V3C7A2</accession>
<name>A0A4V3C7A2_9ACTN</name>
<dbReference type="Gene3D" id="3.20.20.30">
    <property type="entry name" value="Luciferase-like domain"/>
    <property type="match status" value="1"/>
</dbReference>
<dbReference type="InterPro" id="IPR050564">
    <property type="entry name" value="F420-G6PD/mer"/>
</dbReference>
<dbReference type="PANTHER" id="PTHR43244">
    <property type="match status" value="1"/>
</dbReference>
<dbReference type="RefSeq" id="WP_133871541.1">
    <property type="nucleotide sequence ID" value="NZ_BOMD01000071.1"/>
</dbReference>
<dbReference type="EMBL" id="SNWR01000001">
    <property type="protein sequence ID" value="TDO36838.1"/>
    <property type="molecule type" value="Genomic_DNA"/>
</dbReference>
<gene>
    <name evidence="3" type="ORF">C8E87_0421</name>
</gene>
<evidence type="ECO:0000259" key="2">
    <source>
        <dbReference type="Pfam" id="PF00296"/>
    </source>
</evidence>
<dbReference type="GO" id="GO:0016705">
    <property type="term" value="F:oxidoreductase activity, acting on paired donors, with incorporation or reduction of molecular oxygen"/>
    <property type="evidence" value="ECO:0007669"/>
    <property type="project" value="InterPro"/>
</dbReference>
<sequence>MRPVVFSARIGGHGVLSVVDRALLVEEAGFDQVWTGNDIFGEPGLVTLAAIALRTSRIRFGSGVIDPVSLHPAQVAMFASGLQELSGDRFLLGIGAGSDVFFRWGGINPAKPVTRTREAVLAIRELVNGRSPAGVPGVADGWTAQAVLRSWRPTPIYIGAMGPRMLDLTGRIADGALPLCLPPRHVYGVVDQLSAGAAKAGRTIDDLDVAACVWASISDDRRAARHLLAKHIALYSGSLSADALIANGLDPAEFAHTQELMLAGREQEAIASVTDSMLQLGIVGGVDDVIEQCAALIDAGVRHISFGPPVGPDPAAALQLIGRKVLPVLRSHLS</sequence>
<protein>
    <submittedName>
        <fullName evidence="3">Methylenetetrahydromethanopterin reductase</fullName>
    </submittedName>
</protein>
<dbReference type="PANTHER" id="PTHR43244:SF1">
    <property type="entry name" value="5,10-METHYLENETETRAHYDROMETHANOPTERIN REDUCTASE"/>
    <property type="match status" value="1"/>
</dbReference>
<dbReference type="InterPro" id="IPR011251">
    <property type="entry name" value="Luciferase-like_dom"/>
</dbReference>
<feature type="domain" description="Luciferase-like" evidence="2">
    <location>
        <begin position="17"/>
        <end position="303"/>
    </location>
</feature>
<dbReference type="Proteomes" id="UP000294901">
    <property type="component" value="Unassembled WGS sequence"/>
</dbReference>
<comment type="caution">
    <text evidence="3">The sequence shown here is derived from an EMBL/GenBank/DDBJ whole genome shotgun (WGS) entry which is preliminary data.</text>
</comment>
<dbReference type="SUPFAM" id="SSF51679">
    <property type="entry name" value="Bacterial luciferase-like"/>
    <property type="match status" value="1"/>
</dbReference>
<evidence type="ECO:0000313" key="3">
    <source>
        <dbReference type="EMBL" id="TDO36838.1"/>
    </source>
</evidence>
<dbReference type="OrthoDB" id="9781803at2"/>
<reference evidence="3 4" key="1">
    <citation type="submission" date="2019-03" db="EMBL/GenBank/DDBJ databases">
        <title>Sequencing the genomes of 1000 actinobacteria strains.</title>
        <authorList>
            <person name="Klenk H.-P."/>
        </authorList>
    </citation>
    <scope>NUCLEOTIDE SEQUENCE [LARGE SCALE GENOMIC DNA]</scope>
    <source>
        <strain evidence="3 4">DSM 43805</strain>
    </source>
</reference>
<evidence type="ECO:0000313" key="4">
    <source>
        <dbReference type="Proteomes" id="UP000294901"/>
    </source>
</evidence>
<dbReference type="InterPro" id="IPR036661">
    <property type="entry name" value="Luciferase-like_sf"/>
</dbReference>
<keyword evidence="1" id="KW-0560">Oxidoreductase</keyword>
<organism evidence="3 4">
    <name type="scientific">Paractinoplanes brasiliensis</name>
    <dbReference type="NCBI Taxonomy" id="52695"/>
    <lineage>
        <taxon>Bacteria</taxon>
        <taxon>Bacillati</taxon>
        <taxon>Actinomycetota</taxon>
        <taxon>Actinomycetes</taxon>
        <taxon>Micromonosporales</taxon>
        <taxon>Micromonosporaceae</taxon>
        <taxon>Paractinoplanes</taxon>
    </lineage>
</organism>
<proteinExistence type="predicted"/>
<dbReference type="CDD" id="cd01097">
    <property type="entry name" value="Tetrahydromethanopterin_reductase"/>
    <property type="match status" value="1"/>
</dbReference>
<evidence type="ECO:0000256" key="1">
    <source>
        <dbReference type="ARBA" id="ARBA00023002"/>
    </source>
</evidence>
<keyword evidence="4" id="KW-1185">Reference proteome</keyword>
<dbReference type="AlphaFoldDB" id="A0A4V3C7A2"/>
<dbReference type="Pfam" id="PF00296">
    <property type="entry name" value="Bac_luciferase"/>
    <property type="match status" value="1"/>
</dbReference>